<dbReference type="CDD" id="cd11043">
    <property type="entry name" value="CYP90-like"/>
    <property type="match status" value="1"/>
</dbReference>
<protein>
    <submittedName>
        <fullName evidence="7">Cytochrome P450</fullName>
    </submittedName>
</protein>
<dbReference type="InParanoid" id="A0A200Q6J2"/>
<evidence type="ECO:0000256" key="1">
    <source>
        <dbReference type="ARBA" id="ARBA00022723"/>
    </source>
</evidence>
<organism evidence="7 8">
    <name type="scientific">Macleaya cordata</name>
    <name type="common">Five-seeded plume-poppy</name>
    <name type="synonym">Bocconia cordata</name>
    <dbReference type="NCBI Taxonomy" id="56857"/>
    <lineage>
        <taxon>Eukaryota</taxon>
        <taxon>Viridiplantae</taxon>
        <taxon>Streptophyta</taxon>
        <taxon>Embryophyta</taxon>
        <taxon>Tracheophyta</taxon>
        <taxon>Spermatophyta</taxon>
        <taxon>Magnoliopsida</taxon>
        <taxon>Ranunculales</taxon>
        <taxon>Papaveraceae</taxon>
        <taxon>Papaveroideae</taxon>
        <taxon>Macleaya</taxon>
    </lineage>
</organism>
<keyword evidence="1 3" id="KW-0479">Metal-binding</keyword>
<comment type="caution">
    <text evidence="7">The sequence shown here is derived from an EMBL/GenBank/DDBJ whole genome shotgun (WGS) entry which is preliminary data.</text>
</comment>
<dbReference type="EMBL" id="MVGT01002959">
    <property type="protein sequence ID" value="OVA06096.1"/>
    <property type="molecule type" value="Genomic_DNA"/>
</dbReference>
<evidence type="ECO:0000256" key="5">
    <source>
        <dbReference type="SAM" id="MobiDB-lite"/>
    </source>
</evidence>
<feature type="region of interest" description="Disordered" evidence="5">
    <location>
        <begin position="319"/>
        <end position="342"/>
    </location>
</feature>
<dbReference type="AlphaFoldDB" id="A0A200Q6J2"/>
<feature type="transmembrane region" description="Helical" evidence="6">
    <location>
        <begin position="6"/>
        <end position="21"/>
    </location>
</feature>
<keyword evidence="3 4" id="KW-0349">Heme</keyword>
<evidence type="ECO:0000256" key="2">
    <source>
        <dbReference type="ARBA" id="ARBA00023004"/>
    </source>
</evidence>
<dbReference type="Gene3D" id="1.10.630.10">
    <property type="entry name" value="Cytochrome P450"/>
    <property type="match status" value="2"/>
</dbReference>
<dbReference type="PRINTS" id="PR00385">
    <property type="entry name" value="P450"/>
</dbReference>
<evidence type="ECO:0000256" key="3">
    <source>
        <dbReference type="PIRSR" id="PIRSR602401-1"/>
    </source>
</evidence>
<comment type="similarity">
    <text evidence="4">Belongs to the cytochrome P450 family.</text>
</comment>
<proteinExistence type="inferred from homology"/>
<dbReference type="GO" id="GO:0016125">
    <property type="term" value="P:sterol metabolic process"/>
    <property type="evidence" value="ECO:0007669"/>
    <property type="project" value="TreeGrafter"/>
</dbReference>
<keyword evidence="6" id="KW-0472">Membrane</keyword>
<dbReference type="GO" id="GO:0016705">
    <property type="term" value="F:oxidoreductase activity, acting on paired donors, with incorporation or reduction of molecular oxygen"/>
    <property type="evidence" value="ECO:0007669"/>
    <property type="project" value="InterPro"/>
</dbReference>
<dbReference type="FunFam" id="1.10.630.10:FF:000209">
    <property type="entry name" value="Os07g0491800 protein"/>
    <property type="match status" value="1"/>
</dbReference>
<feature type="transmembrane region" description="Helical" evidence="6">
    <location>
        <begin position="238"/>
        <end position="261"/>
    </location>
</feature>
<sequence length="582" mass="65970">MNPAIYFTLLLFIPAIFLFFIKGSRRSTKRLPPGSLGIPLIGQSLGLLYAMRKNTAERWVQERIEKYGSISKLTLFGTPTVMIHGQAANKFLFTSDSNTLSNQQPKSIMSILGNRCLFALSNDDHKRVRGALMSFLRPEVLKQYVGKIDVQVRMHLESHWQGKQQITVCHRYEIDKTTNPFLTGVHDWVSRSSPTWVPYPFRGTTPPIIRPILMDQIPRKRTSSQEAPSGPCKPMGKFYLRVLPLMKTLTFNIMCSLLFGLEAGERKDRLVECFQEMMGGMWSVPINLPFTRFNGSLRASSRVQNMIIQLINEKRMALQQQQQQSDHGHQLSKASSLSSPPQQQQDLITSLLSIRDEDNNNNNAAAVLTENEIVDNVRLVMVAGYDTSSVLITFLIRLLAKDPVVYASILDEQEEIAKSKASGELLTWEDLAKMKYTWRVAMETLRMLSPVFGGFRKALKDIEYGGYLIPKGWQIFWSASLTHMDESIFPEPSKFEPSRFDNQVSTVPPYSFVAFGGGPRICPGYEFARIETLTAIHYLVTRFTWKLCGSTDDTFSRDPMPVPSQGLPIEIEPKKKSYTTIA</sequence>
<keyword evidence="6" id="KW-0812">Transmembrane</keyword>
<dbReference type="GO" id="GO:0020037">
    <property type="term" value="F:heme binding"/>
    <property type="evidence" value="ECO:0007669"/>
    <property type="project" value="InterPro"/>
</dbReference>
<dbReference type="PANTHER" id="PTHR24286">
    <property type="entry name" value="CYTOCHROME P450 26"/>
    <property type="match status" value="1"/>
</dbReference>
<dbReference type="PANTHER" id="PTHR24286:SF217">
    <property type="entry name" value="OS07G0520300 PROTEIN"/>
    <property type="match status" value="1"/>
</dbReference>
<dbReference type="STRING" id="56857.A0A200Q6J2"/>
<feature type="compositionally biased region" description="Low complexity" evidence="5">
    <location>
        <begin position="331"/>
        <end position="342"/>
    </location>
</feature>
<gene>
    <name evidence="7" type="ORF">BVC80_91g12</name>
</gene>
<dbReference type="PROSITE" id="PS00086">
    <property type="entry name" value="CYTOCHROME_P450"/>
    <property type="match status" value="1"/>
</dbReference>
<keyword evidence="6" id="KW-1133">Transmembrane helix</keyword>
<accession>A0A200Q6J2</accession>
<dbReference type="InterPro" id="IPR001128">
    <property type="entry name" value="Cyt_P450"/>
</dbReference>
<keyword evidence="4" id="KW-0560">Oxidoreductase</keyword>
<dbReference type="PRINTS" id="PR00463">
    <property type="entry name" value="EP450I"/>
</dbReference>
<keyword evidence="8" id="KW-1185">Reference proteome</keyword>
<dbReference type="OMA" id="RGKQRDQ"/>
<dbReference type="GO" id="GO:0005506">
    <property type="term" value="F:iron ion binding"/>
    <property type="evidence" value="ECO:0007669"/>
    <property type="project" value="InterPro"/>
</dbReference>
<dbReference type="GO" id="GO:0033075">
    <property type="term" value="P:isoquinoline alkaloid biosynthetic process"/>
    <property type="evidence" value="ECO:0007669"/>
    <property type="project" value="UniProtKB-ARBA"/>
</dbReference>
<dbReference type="Pfam" id="PF00067">
    <property type="entry name" value="p450"/>
    <property type="match status" value="1"/>
</dbReference>
<evidence type="ECO:0000313" key="7">
    <source>
        <dbReference type="EMBL" id="OVA06096.1"/>
    </source>
</evidence>
<evidence type="ECO:0000256" key="4">
    <source>
        <dbReference type="RuleBase" id="RU000461"/>
    </source>
</evidence>
<keyword evidence="4" id="KW-0503">Monooxygenase</keyword>
<keyword evidence="2 3" id="KW-0408">Iron</keyword>
<dbReference type="InterPro" id="IPR017972">
    <property type="entry name" value="Cyt_P450_CS"/>
</dbReference>
<evidence type="ECO:0000313" key="8">
    <source>
        <dbReference type="Proteomes" id="UP000195402"/>
    </source>
</evidence>
<dbReference type="SUPFAM" id="SSF48264">
    <property type="entry name" value="Cytochrome P450"/>
    <property type="match status" value="2"/>
</dbReference>
<dbReference type="GO" id="GO:0004497">
    <property type="term" value="F:monooxygenase activity"/>
    <property type="evidence" value="ECO:0007669"/>
    <property type="project" value="UniProtKB-KW"/>
</dbReference>
<dbReference type="Proteomes" id="UP000195402">
    <property type="component" value="Unassembled WGS sequence"/>
</dbReference>
<feature type="binding site" description="axial binding residue" evidence="3">
    <location>
        <position position="522"/>
    </location>
    <ligand>
        <name>heme</name>
        <dbReference type="ChEBI" id="CHEBI:30413"/>
    </ligand>
    <ligandPart>
        <name>Fe</name>
        <dbReference type="ChEBI" id="CHEBI:18248"/>
    </ligandPart>
</feature>
<comment type="cofactor">
    <cofactor evidence="3">
        <name>heme</name>
        <dbReference type="ChEBI" id="CHEBI:30413"/>
    </cofactor>
</comment>
<dbReference type="InterPro" id="IPR002401">
    <property type="entry name" value="Cyt_P450_E_grp-I"/>
</dbReference>
<dbReference type="OrthoDB" id="3945418at2759"/>
<name>A0A200Q6J2_MACCD</name>
<evidence type="ECO:0000256" key="6">
    <source>
        <dbReference type="SAM" id="Phobius"/>
    </source>
</evidence>
<reference evidence="7 8" key="1">
    <citation type="journal article" date="2017" name="Mol. Plant">
        <title>The Genome of Medicinal Plant Macleaya cordata Provides New Insights into Benzylisoquinoline Alkaloids Metabolism.</title>
        <authorList>
            <person name="Liu X."/>
            <person name="Liu Y."/>
            <person name="Huang P."/>
            <person name="Ma Y."/>
            <person name="Qing Z."/>
            <person name="Tang Q."/>
            <person name="Cao H."/>
            <person name="Cheng P."/>
            <person name="Zheng Y."/>
            <person name="Yuan Z."/>
            <person name="Zhou Y."/>
            <person name="Liu J."/>
            <person name="Tang Z."/>
            <person name="Zhuo Y."/>
            <person name="Zhang Y."/>
            <person name="Yu L."/>
            <person name="Huang J."/>
            <person name="Yang P."/>
            <person name="Peng Q."/>
            <person name="Zhang J."/>
            <person name="Jiang W."/>
            <person name="Zhang Z."/>
            <person name="Lin K."/>
            <person name="Ro D.K."/>
            <person name="Chen X."/>
            <person name="Xiong X."/>
            <person name="Shang Y."/>
            <person name="Huang S."/>
            <person name="Zeng J."/>
        </authorList>
    </citation>
    <scope>NUCLEOTIDE SEQUENCE [LARGE SCALE GENOMIC DNA]</scope>
    <source>
        <strain evidence="8">cv. BLH2017</strain>
        <tissue evidence="7">Root</tissue>
    </source>
</reference>
<dbReference type="InterPro" id="IPR036396">
    <property type="entry name" value="Cyt_P450_sf"/>
</dbReference>